<dbReference type="InterPro" id="IPR036263">
    <property type="entry name" value="Chorismate_II_sf"/>
</dbReference>
<evidence type="ECO:0000256" key="7">
    <source>
        <dbReference type="PIRNR" id="PIRNR017318"/>
    </source>
</evidence>
<dbReference type="OrthoDB" id="191918at2759"/>
<keyword evidence="6 7" id="KW-0413">Isomerase</keyword>
<dbReference type="STRING" id="3885.V7CHM5"/>
<dbReference type="NCBIfam" id="TIGR01802">
    <property type="entry name" value="CM_pl-yst"/>
    <property type="match status" value="1"/>
</dbReference>
<dbReference type="Gene3D" id="1.10.590.10">
    <property type="entry name" value="Chorismate mutase, AroQ class superfamily, eukaryotic"/>
    <property type="match status" value="1"/>
</dbReference>
<dbReference type="GO" id="GO:0005737">
    <property type="term" value="C:cytoplasm"/>
    <property type="evidence" value="ECO:0007669"/>
    <property type="project" value="TreeGrafter"/>
</dbReference>
<proteinExistence type="predicted"/>
<dbReference type="GO" id="GO:0004106">
    <property type="term" value="F:chorismate mutase activity"/>
    <property type="evidence" value="ECO:0007669"/>
    <property type="project" value="UniProtKB-UniRule"/>
</dbReference>
<keyword evidence="4 7" id="KW-0028">Amino-acid biosynthesis</keyword>
<dbReference type="UniPathway" id="UPA00120">
    <property type="reaction ID" value="UER00203"/>
</dbReference>
<dbReference type="SUPFAM" id="SSF48600">
    <property type="entry name" value="Chorismate mutase II"/>
    <property type="match status" value="1"/>
</dbReference>
<evidence type="ECO:0000313" key="10">
    <source>
        <dbReference type="Proteomes" id="UP000000226"/>
    </source>
</evidence>
<dbReference type="PANTHER" id="PTHR21145">
    <property type="entry name" value="CHORISMATE MUTASE"/>
    <property type="match status" value="1"/>
</dbReference>
<name>V7CHM5_PHAVU</name>
<dbReference type="InterPro" id="IPR002701">
    <property type="entry name" value="CM_II_prokaryot"/>
</dbReference>
<dbReference type="EC" id="5.4.99.5" evidence="3 7"/>
<evidence type="ECO:0000313" key="9">
    <source>
        <dbReference type="EMBL" id="ESW29682.1"/>
    </source>
</evidence>
<keyword evidence="5 7" id="KW-0057">Aromatic amino acid biosynthesis</keyword>
<dbReference type="GO" id="GO:0046417">
    <property type="term" value="P:chorismate metabolic process"/>
    <property type="evidence" value="ECO:0007669"/>
    <property type="project" value="InterPro"/>
</dbReference>
<evidence type="ECO:0000256" key="5">
    <source>
        <dbReference type="ARBA" id="ARBA00023141"/>
    </source>
</evidence>
<dbReference type="EMBL" id="CM002289">
    <property type="protein sequence ID" value="ESW29682.1"/>
    <property type="molecule type" value="Genomic_DNA"/>
</dbReference>
<dbReference type="InterPro" id="IPR008238">
    <property type="entry name" value="Chorismate_mutase_AroQ_euk"/>
</dbReference>
<evidence type="ECO:0000256" key="6">
    <source>
        <dbReference type="ARBA" id="ARBA00023235"/>
    </source>
</evidence>
<evidence type="ECO:0000256" key="2">
    <source>
        <dbReference type="ARBA" id="ARBA00004817"/>
    </source>
</evidence>
<gene>
    <name evidence="9" type="ORF">PHAVU_002G090000g</name>
</gene>
<dbReference type="InterPro" id="IPR037039">
    <property type="entry name" value="CM_AroQ_sf_eucaryotic"/>
</dbReference>
<dbReference type="Pfam" id="PF01817">
    <property type="entry name" value="CM_2"/>
    <property type="match status" value="1"/>
</dbReference>
<evidence type="ECO:0000256" key="1">
    <source>
        <dbReference type="ARBA" id="ARBA00000824"/>
    </source>
</evidence>
<sequence>METMFQLHQPHLDIKFISYFSPKPVIFFYQNSLSMTRCGMTMSASSFPAPSLSIGYSDQICKSFTLDNIRNSLIQQEDSIIFSLLERAQYSHDSCAYDNDAFFLDGFKGSLVQYMVLQNEKLHSQVGRYNSAEEHAFFPEYLPQPMLPHLQYPQVLHHCADSININTQIWNIYFKDLLPKLVTARNNDECGSIAVCDTLCLQALSKRIHYGKFVAEAKFQDAPSEYESAIKAKDRKLLLELLTCETVEALVKKRVELKAKSFGQVVKIDEADNVANSTYKIKPSFIANLYENWVMPLTKEVQVEYLLRRLE</sequence>
<feature type="domain" description="Chorismate mutase" evidence="8">
    <location>
        <begin position="192"/>
        <end position="302"/>
    </location>
</feature>
<dbReference type="PANTHER" id="PTHR21145:SF15">
    <property type="entry name" value="CHORISMATE MUTASE 3, CHLOROPLASTIC"/>
    <property type="match status" value="1"/>
</dbReference>
<dbReference type="SMR" id="V7CHM5"/>
<dbReference type="GO" id="GO:0042803">
    <property type="term" value="F:protein homodimerization activity"/>
    <property type="evidence" value="ECO:0007669"/>
    <property type="project" value="EnsemblPlants"/>
</dbReference>
<keyword evidence="10" id="KW-1185">Reference proteome</keyword>
<dbReference type="PROSITE" id="PS51169">
    <property type="entry name" value="CHORISMATE_MUT_3"/>
    <property type="match status" value="1"/>
</dbReference>
<dbReference type="GO" id="GO:0000162">
    <property type="term" value="P:L-tryptophan biosynthetic process"/>
    <property type="evidence" value="ECO:0007669"/>
    <property type="project" value="EnsemblPlants"/>
</dbReference>
<comment type="pathway">
    <text evidence="2">Metabolic intermediate biosynthesis; prephenate biosynthesis; prephenate from chorismate: step 1/1.</text>
</comment>
<dbReference type="Gramene" id="ESW29682">
    <property type="protein sequence ID" value="ESW29682"/>
    <property type="gene ID" value="PHAVU_002G090000g"/>
</dbReference>
<dbReference type="OMA" id="ARNNDEC"/>
<dbReference type="AlphaFoldDB" id="V7CHM5"/>
<dbReference type="FunFam" id="1.10.590.10:FF:000001">
    <property type="entry name" value="Chorismate mutase"/>
    <property type="match status" value="1"/>
</dbReference>
<dbReference type="GO" id="GO:1901747">
    <property type="term" value="P:prephenate(2-) biosynthetic process"/>
    <property type="evidence" value="ECO:0007669"/>
    <property type="project" value="EnsemblPlants"/>
</dbReference>
<dbReference type="PIRSF" id="PIRSF017318">
    <property type="entry name" value="Chor_mut_AroQ_eu"/>
    <property type="match status" value="1"/>
</dbReference>
<evidence type="ECO:0000259" key="8">
    <source>
        <dbReference type="Pfam" id="PF01817"/>
    </source>
</evidence>
<comment type="catalytic activity">
    <reaction evidence="1 7">
        <text>chorismate = prephenate</text>
        <dbReference type="Rhea" id="RHEA:13897"/>
        <dbReference type="ChEBI" id="CHEBI:29748"/>
        <dbReference type="ChEBI" id="CHEBI:29934"/>
        <dbReference type="EC" id="5.4.99.5"/>
    </reaction>
</comment>
<evidence type="ECO:0000256" key="4">
    <source>
        <dbReference type="ARBA" id="ARBA00022605"/>
    </source>
</evidence>
<dbReference type="Proteomes" id="UP000000226">
    <property type="component" value="Chromosome 2"/>
</dbReference>
<reference evidence="10" key="1">
    <citation type="journal article" date="2014" name="Nat. Genet.">
        <title>A reference genome for common bean and genome-wide analysis of dual domestications.</title>
        <authorList>
            <person name="Schmutz J."/>
            <person name="McClean P.E."/>
            <person name="Mamidi S."/>
            <person name="Wu G.A."/>
            <person name="Cannon S.B."/>
            <person name="Grimwood J."/>
            <person name="Jenkins J."/>
            <person name="Shu S."/>
            <person name="Song Q."/>
            <person name="Chavarro C."/>
            <person name="Torres-Torres M."/>
            <person name="Geffroy V."/>
            <person name="Moghaddam S.M."/>
            <person name="Gao D."/>
            <person name="Abernathy B."/>
            <person name="Barry K."/>
            <person name="Blair M."/>
            <person name="Brick M.A."/>
            <person name="Chovatia M."/>
            <person name="Gepts P."/>
            <person name="Goodstein D.M."/>
            <person name="Gonzales M."/>
            <person name="Hellsten U."/>
            <person name="Hyten D.L."/>
            <person name="Jia G."/>
            <person name="Kelly J.D."/>
            <person name="Kudrna D."/>
            <person name="Lee R."/>
            <person name="Richard M.M."/>
            <person name="Miklas P.N."/>
            <person name="Osorno J.M."/>
            <person name="Rodrigues J."/>
            <person name="Thareau V."/>
            <person name="Urrea C.A."/>
            <person name="Wang M."/>
            <person name="Yu Y."/>
            <person name="Zhang M."/>
            <person name="Wing R.A."/>
            <person name="Cregan P.B."/>
            <person name="Rokhsar D.S."/>
            <person name="Jackson S.A."/>
        </authorList>
    </citation>
    <scope>NUCLEOTIDE SEQUENCE [LARGE SCALE GENOMIC DNA]</scope>
    <source>
        <strain evidence="10">cv. G19833</strain>
    </source>
</reference>
<dbReference type="eggNOG" id="KOG0795">
    <property type="taxonomic scope" value="Eukaryota"/>
</dbReference>
<organism evidence="9 10">
    <name type="scientific">Phaseolus vulgaris</name>
    <name type="common">Kidney bean</name>
    <name type="synonym">French bean</name>
    <dbReference type="NCBI Taxonomy" id="3885"/>
    <lineage>
        <taxon>Eukaryota</taxon>
        <taxon>Viridiplantae</taxon>
        <taxon>Streptophyta</taxon>
        <taxon>Embryophyta</taxon>
        <taxon>Tracheophyta</taxon>
        <taxon>Spermatophyta</taxon>
        <taxon>Magnoliopsida</taxon>
        <taxon>eudicotyledons</taxon>
        <taxon>Gunneridae</taxon>
        <taxon>Pentapetalae</taxon>
        <taxon>rosids</taxon>
        <taxon>fabids</taxon>
        <taxon>Fabales</taxon>
        <taxon>Fabaceae</taxon>
        <taxon>Papilionoideae</taxon>
        <taxon>50 kb inversion clade</taxon>
        <taxon>NPAAA clade</taxon>
        <taxon>indigoferoid/millettioid clade</taxon>
        <taxon>Phaseoleae</taxon>
        <taxon>Phaseolus</taxon>
    </lineage>
</organism>
<evidence type="ECO:0000256" key="3">
    <source>
        <dbReference type="ARBA" id="ARBA00012404"/>
    </source>
</evidence>
<accession>V7CHM5</accession>
<dbReference type="GO" id="GO:0042742">
    <property type="term" value="P:defense response to bacterium"/>
    <property type="evidence" value="ECO:0007669"/>
    <property type="project" value="EnsemblPlants"/>
</dbReference>
<protein>
    <recommendedName>
        <fullName evidence="3 7">Chorismate mutase</fullName>
        <ecNumber evidence="3 7">5.4.99.5</ecNumber>
    </recommendedName>
</protein>